<name>A0AAV4QRK2_9ARAC</name>
<dbReference type="PROSITE" id="PS51257">
    <property type="entry name" value="PROKAR_LIPOPROTEIN"/>
    <property type="match status" value="1"/>
</dbReference>
<organism evidence="3 4">
    <name type="scientific">Caerostris darwini</name>
    <dbReference type="NCBI Taxonomy" id="1538125"/>
    <lineage>
        <taxon>Eukaryota</taxon>
        <taxon>Metazoa</taxon>
        <taxon>Ecdysozoa</taxon>
        <taxon>Arthropoda</taxon>
        <taxon>Chelicerata</taxon>
        <taxon>Arachnida</taxon>
        <taxon>Araneae</taxon>
        <taxon>Araneomorphae</taxon>
        <taxon>Entelegynae</taxon>
        <taxon>Araneoidea</taxon>
        <taxon>Araneidae</taxon>
        <taxon>Caerostris</taxon>
    </lineage>
</organism>
<protein>
    <submittedName>
        <fullName evidence="3">Uncharacterized protein</fullName>
    </submittedName>
</protein>
<keyword evidence="4" id="KW-1185">Reference proteome</keyword>
<evidence type="ECO:0000313" key="4">
    <source>
        <dbReference type="Proteomes" id="UP001054837"/>
    </source>
</evidence>
<evidence type="ECO:0000256" key="2">
    <source>
        <dbReference type="SAM" id="Phobius"/>
    </source>
</evidence>
<dbReference type="Proteomes" id="UP001054837">
    <property type="component" value="Unassembled WGS sequence"/>
</dbReference>
<keyword evidence="2" id="KW-0812">Transmembrane</keyword>
<feature type="transmembrane region" description="Helical" evidence="2">
    <location>
        <begin position="22"/>
        <end position="39"/>
    </location>
</feature>
<accession>A0AAV4QRK2</accession>
<keyword evidence="2" id="KW-1133">Transmembrane helix</keyword>
<sequence>MTSPTARGVSAHVLNIPFPPPTFLYGCVASVVLFTQTKFRQRLVPRFMNSPTLPFSICSPAGPEQRSPERKDKKDYGYSSHTSQGITHDYSPYDKGSYTQKKINMEGNVCSADFWETEEHPYPLPPSSLYYPLRPVGHQRAKVQIRNRLHKAKTTLITATQPMGTYAINQTRSNFTSAITTSISHLHKYLNFHGTRGHCPSSALNEEPVPVFLSWRPLADIIARPDFASATTPTGSSTDAQLIAIQATSQRMGMRYSECILNTTTPAFLPFIYGDEMVSEK</sequence>
<evidence type="ECO:0000313" key="3">
    <source>
        <dbReference type="EMBL" id="GIY10218.1"/>
    </source>
</evidence>
<dbReference type="EMBL" id="BPLQ01004730">
    <property type="protein sequence ID" value="GIY10218.1"/>
    <property type="molecule type" value="Genomic_DNA"/>
</dbReference>
<evidence type="ECO:0000256" key="1">
    <source>
        <dbReference type="SAM" id="MobiDB-lite"/>
    </source>
</evidence>
<comment type="caution">
    <text evidence="3">The sequence shown here is derived from an EMBL/GenBank/DDBJ whole genome shotgun (WGS) entry which is preliminary data.</text>
</comment>
<proteinExistence type="predicted"/>
<dbReference type="AlphaFoldDB" id="A0AAV4QRK2"/>
<reference evidence="3 4" key="1">
    <citation type="submission" date="2021-06" db="EMBL/GenBank/DDBJ databases">
        <title>Caerostris darwini draft genome.</title>
        <authorList>
            <person name="Kono N."/>
            <person name="Arakawa K."/>
        </authorList>
    </citation>
    <scope>NUCLEOTIDE SEQUENCE [LARGE SCALE GENOMIC DNA]</scope>
</reference>
<keyword evidence="2" id="KW-0472">Membrane</keyword>
<feature type="region of interest" description="Disordered" evidence="1">
    <location>
        <begin position="58"/>
        <end position="91"/>
    </location>
</feature>
<gene>
    <name evidence="3" type="ORF">CDAR_471111</name>
</gene>
<feature type="compositionally biased region" description="Basic and acidic residues" evidence="1">
    <location>
        <begin position="66"/>
        <end position="76"/>
    </location>
</feature>